<dbReference type="SMART" id="SM00271">
    <property type="entry name" value="DnaJ"/>
    <property type="match status" value="1"/>
</dbReference>
<feature type="chain" id="PRO_5029661973" description="DnaJ homolog subfamily C member 10" evidence="7">
    <location>
        <begin position="26"/>
        <end position="774"/>
    </location>
</feature>
<comment type="function">
    <text evidence="5">Plays an important role in regulating the size of autophagosomes during the formation process.</text>
</comment>
<dbReference type="Gene3D" id="1.10.287.110">
    <property type="entry name" value="DnaJ domain"/>
    <property type="match status" value="1"/>
</dbReference>
<keyword evidence="11" id="KW-1185">Reference proteome</keyword>
<dbReference type="PRINTS" id="PR00625">
    <property type="entry name" value="JDOMAIN"/>
</dbReference>
<dbReference type="GO" id="GO:0015035">
    <property type="term" value="F:protein-disulfide reductase activity"/>
    <property type="evidence" value="ECO:0007669"/>
    <property type="project" value="TreeGrafter"/>
</dbReference>
<name>A0A7I8V6Q9_9ANNE</name>
<dbReference type="InterPro" id="IPR052460">
    <property type="entry name" value="ER_disulfide_reductase"/>
</dbReference>
<dbReference type="FunFam" id="1.10.287.110:FF:000029">
    <property type="entry name" value="DnaJ homolog subfamily C member 10"/>
    <property type="match status" value="1"/>
</dbReference>
<dbReference type="GO" id="GO:0051787">
    <property type="term" value="F:misfolded protein binding"/>
    <property type="evidence" value="ECO:0007669"/>
    <property type="project" value="TreeGrafter"/>
</dbReference>
<dbReference type="Pfam" id="PF00085">
    <property type="entry name" value="Thioredoxin"/>
    <property type="match status" value="4"/>
</dbReference>
<keyword evidence="7" id="KW-0732">Signal</keyword>
<sequence length="774" mass="89376">MQLFSFTIRLSVALLFCSFELSICGRDFYEILEIERSATTRDIRRAYKKIALVKHPDKNQDNPNAHTEFVEITRAYEVLKDSDLRRKYDTYGEKALEDEQTGGRQYESWQYYNTEFGIYDEDQEVVTLSSQDFEELVDSTDDVWFVNFYSPRCSHCHDLAPAWRAIARELDGVIRIGAVNCGEEWHLCRRQGIHGYPSLVVYPNREEFSGPRNEDTILKFALKFANYQVHDLQALSENALHSSSWLITFCSLDGDCLSKNTRTKVAAMLKGIAKVAYIDCDRNSKLCSSYNMEHGTLFFKHSIQKGNGLAVESLEARDVVNFVLNKVDGLQLIEDSSVADVKKNRRNWLLYLTPDSSEDVQWRKLPPLVDAYGIQVGRVICSENSLCKDLHIFKTPSFVLFKHNGGHEIHFGRQTPQDVATWTKAASESPLIVLSPEQFQNKVRKTNKPWLVDFYAPWCPPCMRLLPKLRQAASVVASDKVRVGTIDCTVHQQLCRDYNIRSYPTTILYNDSVPHDFNEHDSVSEIVESVRDILRPPVQTLNSNSWKNVIDRKDRGWIIDFHAPWCGPCRQFAPEFRRLAKILQDDDNIMIAQVDCESDKQMCRDNDVRSYPTIRFYPPKSSPYTHIDYSGWHRDAQNIRQWIYSYLPSEAVDLRNDNFIEDVLKSETPWLVDFYAPWCGHCHQFAPDFELIARKLKKKNVKSGKVDCESYGRLCENVGVRAFPTVVLWTGKRPHQKKQSFQDAVELKSLNVQAVIDFVERLLPAKTTHIHDDL</sequence>
<dbReference type="PROSITE" id="PS00194">
    <property type="entry name" value="THIOREDOXIN_1"/>
    <property type="match status" value="3"/>
</dbReference>
<comment type="caution">
    <text evidence="10">The sequence shown here is derived from an EMBL/GenBank/DDBJ whole genome shotgun (WGS) entry which is preliminary data.</text>
</comment>
<comment type="subcellular location">
    <subcellularLocation>
        <location evidence="1">Endoplasmic reticulum membrane</location>
        <topology evidence="1">Single-pass type IV membrane protein</topology>
    </subcellularLocation>
</comment>
<evidence type="ECO:0000256" key="4">
    <source>
        <dbReference type="ARBA" id="ARBA00023006"/>
    </source>
</evidence>
<dbReference type="GO" id="GO:0036498">
    <property type="term" value="P:IRE1-mediated unfolded protein response"/>
    <property type="evidence" value="ECO:0007669"/>
    <property type="project" value="TreeGrafter"/>
</dbReference>
<evidence type="ECO:0000256" key="5">
    <source>
        <dbReference type="ARBA" id="ARBA00035002"/>
    </source>
</evidence>
<protein>
    <recommendedName>
        <fullName evidence="2">DnaJ homolog subfamily C member 10</fullName>
    </recommendedName>
    <alternativeName>
        <fullName evidence="3">DnaJ homolog subfamily C member 16</fullName>
    </alternativeName>
    <alternativeName>
        <fullName evidence="6">Endoplasmic reticulum DNA J domain-containing protein 8</fullName>
    </alternativeName>
</protein>
<feature type="domain" description="Thioredoxin" evidence="9">
    <location>
        <begin position="641"/>
        <end position="764"/>
    </location>
</feature>
<dbReference type="Gene3D" id="3.40.30.10">
    <property type="entry name" value="Glutaredoxin"/>
    <property type="match status" value="6"/>
</dbReference>
<feature type="domain" description="Thioredoxin" evidence="9">
    <location>
        <begin position="409"/>
        <end position="585"/>
    </location>
</feature>
<accession>A0A7I8V6Q9</accession>
<evidence type="ECO:0000256" key="2">
    <source>
        <dbReference type="ARBA" id="ARBA00020920"/>
    </source>
</evidence>
<dbReference type="InterPro" id="IPR017937">
    <property type="entry name" value="Thioredoxin_CS"/>
</dbReference>
<evidence type="ECO:0000256" key="3">
    <source>
        <dbReference type="ARBA" id="ARBA00020921"/>
    </source>
</evidence>
<dbReference type="CDD" id="cd06257">
    <property type="entry name" value="DnaJ"/>
    <property type="match status" value="1"/>
</dbReference>
<proteinExistence type="predicted"/>
<dbReference type="SUPFAM" id="SSF52833">
    <property type="entry name" value="Thioredoxin-like"/>
    <property type="match status" value="5"/>
</dbReference>
<dbReference type="GO" id="GO:0005788">
    <property type="term" value="C:endoplasmic reticulum lumen"/>
    <property type="evidence" value="ECO:0007669"/>
    <property type="project" value="TreeGrafter"/>
</dbReference>
<evidence type="ECO:0000256" key="7">
    <source>
        <dbReference type="SAM" id="SignalP"/>
    </source>
</evidence>
<evidence type="ECO:0000259" key="9">
    <source>
        <dbReference type="PROSITE" id="PS51352"/>
    </source>
</evidence>
<feature type="domain" description="J" evidence="8">
    <location>
        <begin position="27"/>
        <end position="92"/>
    </location>
</feature>
<dbReference type="PROSITE" id="PS50076">
    <property type="entry name" value="DNAJ_2"/>
    <property type="match status" value="1"/>
</dbReference>
<dbReference type="PANTHER" id="PTHR44340:SF1">
    <property type="entry name" value="DNAJ HOMOLOG SUBFAMILY C MEMBER 10"/>
    <property type="match status" value="1"/>
</dbReference>
<dbReference type="GO" id="GO:0016671">
    <property type="term" value="F:oxidoreductase activity, acting on a sulfur group of donors, disulfide as acceptor"/>
    <property type="evidence" value="ECO:0007669"/>
    <property type="project" value="TreeGrafter"/>
</dbReference>
<evidence type="ECO:0000256" key="1">
    <source>
        <dbReference type="ARBA" id="ARBA00004163"/>
    </source>
</evidence>
<dbReference type="PRINTS" id="PR00421">
    <property type="entry name" value="THIOREDOXIN"/>
</dbReference>
<dbReference type="PANTHER" id="PTHR44340">
    <property type="entry name" value="DNAJ HOMOLOG SUBFAMILY C MEMBER 10"/>
    <property type="match status" value="1"/>
</dbReference>
<organism evidence="10 11">
    <name type="scientific">Dimorphilus gyrociliatus</name>
    <dbReference type="NCBI Taxonomy" id="2664684"/>
    <lineage>
        <taxon>Eukaryota</taxon>
        <taxon>Metazoa</taxon>
        <taxon>Spiralia</taxon>
        <taxon>Lophotrochozoa</taxon>
        <taxon>Annelida</taxon>
        <taxon>Polychaeta</taxon>
        <taxon>Polychaeta incertae sedis</taxon>
        <taxon>Dinophilidae</taxon>
        <taxon>Dimorphilus</taxon>
    </lineage>
</organism>
<dbReference type="InterPro" id="IPR018253">
    <property type="entry name" value="DnaJ_domain_CS"/>
</dbReference>
<dbReference type="GO" id="GO:0005789">
    <property type="term" value="C:endoplasmic reticulum membrane"/>
    <property type="evidence" value="ECO:0007669"/>
    <property type="project" value="UniProtKB-SubCell"/>
</dbReference>
<evidence type="ECO:0000256" key="6">
    <source>
        <dbReference type="ARBA" id="ARBA00035043"/>
    </source>
</evidence>
<dbReference type="OrthoDB" id="5810603at2759"/>
<dbReference type="Proteomes" id="UP000549394">
    <property type="component" value="Unassembled WGS sequence"/>
</dbReference>
<dbReference type="PROSITE" id="PS51352">
    <property type="entry name" value="THIOREDOXIN_2"/>
    <property type="match status" value="3"/>
</dbReference>
<keyword evidence="4" id="KW-0072">Autophagy</keyword>
<dbReference type="SUPFAM" id="SSF46565">
    <property type="entry name" value="Chaperone J-domain"/>
    <property type="match status" value="1"/>
</dbReference>
<dbReference type="Pfam" id="PF00226">
    <property type="entry name" value="DnaJ"/>
    <property type="match status" value="1"/>
</dbReference>
<feature type="signal peptide" evidence="7">
    <location>
        <begin position="1"/>
        <end position="25"/>
    </location>
</feature>
<reference evidence="10 11" key="1">
    <citation type="submission" date="2020-08" db="EMBL/GenBank/DDBJ databases">
        <authorList>
            <person name="Hejnol A."/>
        </authorList>
    </citation>
    <scope>NUCLEOTIDE SEQUENCE [LARGE SCALE GENOMIC DNA]</scope>
</reference>
<dbReference type="PROSITE" id="PS00636">
    <property type="entry name" value="DNAJ_1"/>
    <property type="match status" value="1"/>
</dbReference>
<dbReference type="EMBL" id="CAJFCJ010000001">
    <property type="protein sequence ID" value="CAD5110865.1"/>
    <property type="molecule type" value="Genomic_DNA"/>
</dbReference>
<dbReference type="GO" id="GO:0006914">
    <property type="term" value="P:autophagy"/>
    <property type="evidence" value="ECO:0007669"/>
    <property type="project" value="UniProtKB-KW"/>
</dbReference>
<dbReference type="InterPro" id="IPR013766">
    <property type="entry name" value="Thioredoxin_domain"/>
</dbReference>
<feature type="domain" description="Thioredoxin" evidence="9">
    <location>
        <begin position="114"/>
        <end position="226"/>
    </location>
</feature>
<evidence type="ECO:0000259" key="8">
    <source>
        <dbReference type="PROSITE" id="PS50076"/>
    </source>
</evidence>
<evidence type="ECO:0000313" key="11">
    <source>
        <dbReference type="Proteomes" id="UP000549394"/>
    </source>
</evidence>
<dbReference type="InterPro" id="IPR036249">
    <property type="entry name" value="Thioredoxin-like_sf"/>
</dbReference>
<evidence type="ECO:0000313" key="10">
    <source>
        <dbReference type="EMBL" id="CAD5110865.1"/>
    </source>
</evidence>
<dbReference type="InterPro" id="IPR001623">
    <property type="entry name" value="DnaJ_domain"/>
</dbReference>
<gene>
    <name evidence="10" type="ORF">DGYR_LOCUS223</name>
</gene>
<dbReference type="InterPro" id="IPR036869">
    <property type="entry name" value="J_dom_sf"/>
</dbReference>
<dbReference type="AlphaFoldDB" id="A0A7I8V6Q9"/>